<dbReference type="Proteomes" id="UP001519328">
    <property type="component" value="Unassembled WGS sequence"/>
</dbReference>
<accession>A0ABS4HB52</accession>
<keyword evidence="2" id="KW-1003">Cell membrane</keyword>
<evidence type="ECO:0000256" key="1">
    <source>
        <dbReference type="ARBA" id="ARBA00004651"/>
    </source>
</evidence>
<feature type="transmembrane region" description="Helical" evidence="6">
    <location>
        <begin position="206"/>
        <end position="227"/>
    </location>
</feature>
<gene>
    <name evidence="7" type="ORF">J2Z82_001071</name>
</gene>
<evidence type="ECO:0000256" key="6">
    <source>
        <dbReference type="SAM" id="Phobius"/>
    </source>
</evidence>
<keyword evidence="3 6" id="KW-0812">Transmembrane</keyword>
<feature type="transmembrane region" description="Helical" evidence="6">
    <location>
        <begin position="176"/>
        <end position="194"/>
    </location>
</feature>
<evidence type="ECO:0000256" key="4">
    <source>
        <dbReference type="ARBA" id="ARBA00022989"/>
    </source>
</evidence>
<evidence type="ECO:0000313" key="7">
    <source>
        <dbReference type="EMBL" id="MBP1948140.1"/>
    </source>
</evidence>
<dbReference type="PANTHER" id="PTHR30213">
    <property type="entry name" value="INNER MEMBRANE PROTEIN YHJD"/>
    <property type="match status" value="1"/>
</dbReference>
<dbReference type="PANTHER" id="PTHR30213:SF0">
    <property type="entry name" value="UPF0761 MEMBRANE PROTEIN YIHY"/>
    <property type="match status" value="1"/>
</dbReference>
<evidence type="ECO:0000256" key="3">
    <source>
        <dbReference type="ARBA" id="ARBA00022692"/>
    </source>
</evidence>
<dbReference type="RefSeq" id="WP_245251119.1">
    <property type="nucleotide sequence ID" value="NZ_JAGGKK010000004.1"/>
</dbReference>
<keyword evidence="5 6" id="KW-0472">Membrane</keyword>
<feature type="transmembrane region" description="Helical" evidence="6">
    <location>
        <begin position="127"/>
        <end position="146"/>
    </location>
</feature>
<evidence type="ECO:0000256" key="5">
    <source>
        <dbReference type="ARBA" id="ARBA00023136"/>
    </source>
</evidence>
<evidence type="ECO:0000313" key="8">
    <source>
        <dbReference type="Proteomes" id="UP001519328"/>
    </source>
</evidence>
<proteinExistence type="predicted"/>
<protein>
    <submittedName>
        <fullName evidence="7">Membrane protein</fullName>
    </submittedName>
</protein>
<organism evidence="7 8">
    <name type="scientific">Virgibacillus litoralis</name>
    <dbReference type="NCBI Taxonomy" id="578221"/>
    <lineage>
        <taxon>Bacteria</taxon>
        <taxon>Bacillati</taxon>
        <taxon>Bacillota</taxon>
        <taxon>Bacilli</taxon>
        <taxon>Bacillales</taxon>
        <taxon>Bacillaceae</taxon>
        <taxon>Virgibacillus</taxon>
    </lineage>
</organism>
<dbReference type="NCBIfam" id="TIGR00765">
    <property type="entry name" value="yihY_not_rbn"/>
    <property type="match status" value="1"/>
</dbReference>
<sequence>MKRSMAFLKELYQRITEDDIFGLSAQLAYFFLLSLFPFLLFLMTLIGYLPIEQSTVINFIETYAPGQITDLINQNVSELMNDQNGQLLSIGIIGTLWSASNAINAIMRGFNRAYDVDEDRSFIVSRLIAIVLTIAMVLIICMAFLLPIFGKTIGVYIFTFFGLSAGFLSVWETLRWVVSSVVFFIVLIALYKLAPNKRIYFKNAVWGALFATIGWQLVSLAFSFYVSSMGDYSATYGSLGTVIVLMIWFYLSGIIIMIGGAINAILKKGIGKETEK</sequence>
<dbReference type="PIRSF" id="PIRSF035875">
    <property type="entry name" value="RNase_BN"/>
    <property type="match status" value="1"/>
</dbReference>
<dbReference type="EMBL" id="JAGGKK010000004">
    <property type="protein sequence ID" value="MBP1948140.1"/>
    <property type="molecule type" value="Genomic_DNA"/>
</dbReference>
<keyword evidence="4 6" id="KW-1133">Transmembrane helix</keyword>
<dbReference type="InterPro" id="IPR017039">
    <property type="entry name" value="Virul_fac_BrkB"/>
</dbReference>
<feature type="transmembrane region" description="Helical" evidence="6">
    <location>
        <begin position="239"/>
        <end position="266"/>
    </location>
</feature>
<feature type="transmembrane region" description="Helical" evidence="6">
    <location>
        <begin position="27"/>
        <end position="49"/>
    </location>
</feature>
<name>A0ABS4HB52_9BACI</name>
<comment type="caution">
    <text evidence="7">The sequence shown here is derived from an EMBL/GenBank/DDBJ whole genome shotgun (WGS) entry which is preliminary data.</text>
</comment>
<reference evidence="7 8" key="1">
    <citation type="submission" date="2021-03" db="EMBL/GenBank/DDBJ databases">
        <title>Genomic Encyclopedia of Type Strains, Phase IV (KMG-IV): sequencing the most valuable type-strain genomes for metagenomic binning, comparative biology and taxonomic classification.</title>
        <authorList>
            <person name="Goeker M."/>
        </authorList>
    </citation>
    <scope>NUCLEOTIDE SEQUENCE [LARGE SCALE GENOMIC DNA]</scope>
    <source>
        <strain evidence="7 8">DSM 21085</strain>
    </source>
</reference>
<keyword evidence="8" id="KW-1185">Reference proteome</keyword>
<evidence type="ECO:0000256" key="2">
    <source>
        <dbReference type="ARBA" id="ARBA00022475"/>
    </source>
</evidence>
<dbReference type="Pfam" id="PF03631">
    <property type="entry name" value="Virul_fac_BrkB"/>
    <property type="match status" value="1"/>
</dbReference>
<comment type="subcellular location">
    <subcellularLocation>
        <location evidence="1">Cell membrane</location>
        <topology evidence="1">Multi-pass membrane protein</topology>
    </subcellularLocation>
</comment>
<feature type="transmembrane region" description="Helical" evidence="6">
    <location>
        <begin position="87"/>
        <end position="107"/>
    </location>
</feature>